<evidence type="ECO:0000313" key="2">
    <source>
        <dbReference type="Proteomes" id="UP000276223"/>
    </source>
</evidence>
<gene>
    <name evidence="1" type="ORF">EDC27_2880</name>
</gene>
<dbReference type="Proteomes" id="UP000276223">
    <property type="component" value="Unassembled WGS sequence"/>
</dbReference>
<accession>A0A3N1ULI4</accession>
<keyword evidence="2" id="KW-1185">Reference proteome</keyword>
<comment type="caution">
    <text evidence="1">The sequence shown here is derived from an EMBL/GenBank/DDBJ whole genome shotgun (WGS) entry which is preliminary data.</text>
</comment>
<dbReference type="AlphaFoldDB" id="A0A3N1ULI4"/>
<evidence type="ECO:0008006" key="3">
    <source>
        <dbReference type="Google" id="ProtNLM"/>
    </source>
</evidence>
<name>A0A3N1ULI4_9BACT</name>
<organism evidence="1 2">
    <name type="scientific">Desulfosoma caldarium</name>
    <dbReference type="NCBI Taxonomy" id="610254"/>
    <lineage>
        <taxon>Bacteria</taxon>
        <taxon>Pseudomonadati</taxon>
        <taxon>Thermodesulfobacteriota</taxon>
        <taxon>Syntrophobacteria</taxon>
        <taxon>Syntrophobacterales</taxon>
        <taxon>Syntrophobacteraceae</taxon>
        <taxon>Desulfosoma</taxon>
    </lineage>
</organism>
<protein>
    <recommendedName>
        <fullName evidence="3">TraB family protein</fullName>
    </recommendedName>
</protein>
<dbReference type="EMBL" id="RJVA01000015">
    <property type="protein sequence ID" value="ROQ90259.1"/>
    <property type="molecule type" value="Genomic_DNA"/>
</dbReference>
<reference evidence="1 2" key="1">
    <citation type="submission" date="2018-11" db="EMBL/GenBank/DDBJ databases">
        <title>Genomic Encyclopedia of Type Strains, Phase IV (KMG-IV): sequencing the most valuable type-strain genomes for metagenomic binning, comparative biology and taxonomic classification.</title>
        <authorList>
            <person name="Goeker M."/>
        </authorList>
    </citation>
    <scope>NUCLEOTIDE SEQUENCE [LARGE SCALE GENOMIC DNA]</scope>
    <source>
        <strain evidence="1 2">DSM 22027</strain>
    </source>
</reference>
<evidence type="ECO:0000313" key="1">
    <source>
        <dbReference type="EMBL" id="ROQ90259.1"/>
    </source>
</evidence>
<sequence length="249" mass="28509">MTCDARRFPSLFLVGTSHRDPNGLRRCRRLLRALNPQVILVEVSPFAVRFRLKHGRFLLKLLLQNLHKATAMTRIPVALALRSPFIQPILRQCTLPFEYRAAFQRFREIGTPLFCVDTGEASRLFVADWPEMLSSENLARLLTSSLPSPLSAADEYALARRALTQAKPGAQRRHWNEDFTLRQQREAWLEKTVRATLERLQPSPLVYLGGWRHVVPDAGQSLYDRLCDLNPCPLLLDQADEGPRNDFNP</sequence>
<proteinExistence type="predicted"/>